<evidence type="ECO:0000313" key="2">
    <source>
        <dbReference type="EMBL" id="GBG67022.1"/>
    </source>
</evidence>
<dbReference type="Gramene" id="GBG67022">
    <property type="protein sequence ID" value="GBG67022"/>
    <property type="gene ID" value="CBR_g78801"/>
</dbReference>
<comment type="caution">
    <text evidence="2">The sequence shown here is derived from an EMBL/GenBank/DDBJ whole genome shotgun (WGS) entry which is preliminary data.</text>
</comment>
<feature type="compositionally biased region" description="Basic and acidic residues" evidence="1">
    <location>
        <begin position="42"/>
        <end position="68"/>
    </location>
</feature>
<keyword evidence="3" id="KW-1185">Reference proteome</keyword>
<sequence>MRVVSRMGATRRLRESDRRRCRGGGRRGGRQDGRGRGGRGGPGERRSVASRGRAVDELIRKPRQRWEEGVFLYESSSSDDEDFFGNGRPAQDGDSDFDDRHPNVGDDDGASGDDHGDGGDRPRPAHGDTMRADGAGGEHRTAVDHARDGVHDDGSRPVSGGDLRRLKRGPRKKDTITSRVCKRHGGVASIPLSRVPATGQIPVFEDSLSDHGGEERIELHGGSGHPRGDTSSMHATAPMGPSAAVPESQQGPAPLMRHPEVQGEISTHPAVWDEGSVGALHPLTSAGAAVSVAATSDVGQPLAAAEQESMLPPRSVQPRPPPALMEGGQGTVVVCQGDDLPERDISHTPAAEQSAADLVGLACPTGSLPGTGELLTTDSALV</sequence>
<feature type="region of interest" description="Disordered" evidence="1">
    <location>
        <begin position="220"/>
        <end position="251"/>
    </location>
</feature>
<organism evidence="2 3">
    <name type="scientific">Chara braunii</name>
    <name type="common">Braun's stonewort</name>
    <dbReference type="NCBI Taxonomy" id="69332"/>
    <lineage>
        <taxon>Eukaryota</taxon>
        <taxon>Viridiplantae</taxon>
        <taxon>Streptophyta</taxon>
        <taxon>Charophyceae</taxon>
        <taxon>Charales</taxon>
        <taxon>Characeae</taxon>
        <taxon>Chara</taxon>
    </lineage>
</organism>
<protein>
    <submittedName>
        <fullName evidence="2">Uncharacterized protein</fullName>
    </submittedName>
</protein>
<dbReference type="EMBL" id="BFEA01000082">
    <property type="protein sequence ID" value="GBG67022.1"/>
    <property type="molecule type" value="Genomic_DNA"/>
</dbReference>
<accession>A0A388KAD4</accession>
<feature type="compositionally biased region" description="Basic residues" evidence="1">
    <location>
        <begin position="19"/>
        <end position="28"/>
    </location>
</feature>
<feature type="compositionally biased region" description="Basic and acidic residues" evidence="1">
    <location>
        <begin position="112"/>
        <end position="155"/>
    </location>
</feature>
<evidence type="ECO:0000256" key="1">
    <source>
        <dbReference type="SAM" id="MobiDB-lite"/>
    </source>
</evidence>
<evidence type="ECO:0000313" key="3">
    <source>
        <dbReference type="Proteomes" id="UP000265515"/>
    </source>
</evidence>
<feature type="region of interest" description="Disordered" evidence="1">
    <location>
        <begin position="1"/>
        <end position="177"/>
    </location>
</feature>
<proteinExistence type="predicted"/>
<name>A0A388KAD4_CHABU</name>
<feature type="region of interest" description="Disordered" evidence="1">
    <location>
        <begin position="305"/>
        <end position="326"/>
    </location>
</feature>
<gene>
    <name evidence="2" type="ORF">CBR_g78801</name>
</gene>
<dbReference type="AlphaFoldDB" id="A0A388KAD4"/>
<dbReference type="Proteomes" id="UP000265515">
    <property type="component" value="Unassembled WGS sequence"/>
</dbReference>
<reference evidence="2 3" key="1">
    <citation type="journal article" date="2018" name="Cell">
        <title>The Chara Genome: Secondary Complexity and Implications for Plant Terrestrialization.</title>
        <authorList>
            <person name="Nishiyama T."/>
            <person name="Sakayama H."/>
            <person name="Vries J.D."/>
            <person name="Buschmann H."/>
            <person name="Saint-Marcoux D."/>
            <person name="Ullrich K.K."/>
            <person name="Haas F.B."/>
            <person name="Vanderstraeten L."/>
            <person name="Becker D."/>
            <person name="Lang D."/>
            <person name="Vosolsobe S."/>
            <person name="Rombauts S."/>
            <person name="Wilhelmsson P.K.I."/>
            <person name="Janitza P."/>
            <person name="Kern R."/>
            <person name="Heyl A."/>
            <person name="Rumpler F."/>
            <person name="Villalobos L.I.A.C."/>
            <person name="Clay J.M."/>
            <person name="Skokan R."/>
            <person name="Toyoda A."/>
            <person name="Suzuki Y."/>
            <person name="Kagoshima H."/>
            <person name="Schijlen E."/>
            <person name="Tajeshwar N."/>
            <person name="Catarino B."/>
            <person name="Hetherington A.J."/>
            <person name="Saltykova A."/>
            <person name="Bonnot C."/>
            <person name="Breuninger H."/>
            <person name="Symeonidi A."/>
            <person name="Radhakrishnan G.V."/>
            <person name="Van Nieuwerburgh F."/>
            <person name="Deforce D."/>
            <person name="Chang C."/>
            <person name="Karol K.G."/>
            <person name="Hedrich R."/>
            <person name="Ulvskov P."/>
            <person name="Glockner G."/>
            <person name="Delwiche C.F."/>
            <person name="Petrasek J."/>
            <person name="Van de Peer Y."/>
            <person name="Friml J."/>
            <person name="Beilby M."/>
            <person name="Dolan L."/>
            <person name="Kohara Y."/>
            <person name="Sugano S."/>
            <person name="Fujiyama A."/>
            <person name="Delaux P.-M."/>
            <person name="Quint M."/>
            <person name="TheiBen G."/>
            <person name="Hagemann M."/>
            <person name="Harholt J."/>
            <person name="Dunand C."/>
            <person name="Zachgo S."/>
            <person name="Langdale J."/>
            <person name="Maumus F."/>
            <person name="Straeten D.V.D."/>
            <person name="Gould S.B."/>
            <person name="Rensing S.A."/>
        </authorList>
    </citation>
    <scope>NUCLEOTIDE SEQUENCE [LARGE SCALE GENOMIC DNA]</scope>
    <source>
        <strain evidence="2 3">S276</strain>
    </source>
</reference>